<dbReference type="Gramene" id="Potri.011G005100.1.v4.1">
    <property type="protein sequence ID" value="Potri.011G005100.1.v4.1"/>
    <property type="gene ID" value="Potri.011G005100.v4.1"/>
</dbReference>
<evidence type="ECO:0000256" key="3">
    <source>
        <dbReference type="ARBA" id="ARBA00022946"/>
    </source>
</evidence>
<comment type="similarity">
    <text evidence="1">Belongs to the mTERF family.</text>
</comment>
<dbReference type="GO" id="GO:0009658">
    <property type="term" value="P:chloroplast organization"/>
    <property type="evidence" value="ECO:0000318"/>
    <property type="project" value="GO_Central"/>
</dbReference>
<dbReference type="EMBL" id="CM009300">
    <property type="protein sequence ID" value="PNT11219.1"/>
    <property type="molecule type" value="Genomic_DNA"/>
</dbReference>
<dbReference type="Pfam" id="PF02536">
    <property type="entry name" value="mTERF"/>
    <property type="match status" value="1"/>
</dbReference>
<dbReference type="PANTHER" id="PTHR13068:SF233">
    <property type="entry name" value="MTERF FAMILY PROTEIN"/>
    <property type="match status" value="1"/>
</dbReference>
<name>A0A2K1YDV9_POPTR</name>
<keyword evidence="2" id="KW-0805">Transcription regulation</keyword>
<dbReference type="InterPro" id="IPR003690">
    <property type="entry name" value="MTERF"/>
</dbReference>
<dbReference type="InterPro" id="IPR038538">
    <property type="entry name" value="MTERF_sf"/>
</dbReference>
<protein>
    <submittedName>
        <fullName evidence="4">Uncharacterized protein</fullName>
    </submittedName>
</protein>
<dbReference type="GO" id="GO:0009507">
    <property type="term" value="C:chloroplast"/>
    <property type="evidence" value="ECO:0000318"/>
    <property type="project" value="GO_Central"/>
</dbReference>
<dbReference type="OrthoDB" id="637682at2759"/>
<keyword evidence="5" id="KW-1185">Reference proteome</keyword>
<reference evidence="4 5" key="1">
    <citation type="journal article" date="2006" name="Science">
        <title>The genome of black cottonwood, Populus trichocarpa (Torr. &amp; Gray).</title>
        <authorList>
            <person name="Tuskan G.A."/>
            <person name="Difazio S."/>
            <person name="Jansson S."/>
            <person name="Bohlmann J."/>
            <person name="Grigoriev I."/>
            <person name="Hellsten U."/>
            <person name="Putnam N."/>
            <person name="Ralph S."/>
            <person name="Rombauts S."/>
            <person name="Salamov A."/>
            <person name="Schein J."/>
            <person name="Sterck L."/>
            <person name="Aerts A."/>
            <person name="Bhalerao R.R."/>
            <person name="Bhalerao R.P."/>
            <person name="Blaudez D."/>
            <person name="Boerjan W."/>
            <person name="Brun A."/>
            <person name="Brunner A."/>
            <person name="Busov V."/>
            <person name="Campbell M."/>
            <person name="Carlson J."/>
            <person name="Chalot M."/>
            <person name="Chapman J."/>
            <person name="Chen G.L."/>
            <person name="Cooper D."/>
            <person name="Coutinho P.M."/>
            <person name="Couturier J."/>
            <person name="Covert S."/>
            <person name="Cronk Q."/>
            <person name="Cunningham R."/>
            <person name="Davis J."/>
            <person name="Degroeve S."/>
            <person name="Dejardin A."/>
            <person name="Depamphilis C."/>
            <person name="Detter J."/>
            <person name="Dirks B."/>
            <person name="Dubchak I."/>
            <person name="Duplessis S."/>
            <person name="Ehlting J."/>
            <person name="Ellis B."/>
            <person name="Gendler K."/>
            <person name="Goodstein D."/>
            <person name="Gribskov M."/>
            <person name="Grimwood J."/>
            <person name="Groover A."/>
            <person name="Gunter L."/>
            <person name="Hamberger B."/>
            <person name="Heinze B."/>
            <person name="Helariutta Y."/>
            <person name="Henrissat B."/>
            <person name="Holligan D."/>
            <person name="Holt R."/>
            <person name="Huang W."/>
            <person name="Islam-Faridi N."/>
            <person name="Jones S."/>
            <person name="Jones-Rhoades M."/>
            <person name="Jorgensen R."/>
            <person name="Joshi C."/>
            <person name="Kangasjarvi J."/>
            <person name="Karlsson J."/>
            <person name="Kelleher C."/>
            <person name="Kirkpatrick R."/>
            <person name="Kirst M."/>
            <person name="Kohler A."/>
            <person name="Kalluri U."/>
            <person name="Larimer F."/>
            <person name="Leebens-Mack J."/>
            <person name="Leple J.C."/>
            <person name="Locascio P."/>
            <person name="Lou Y."/>
            <person name="Lucas S."/>
            <person name="Martin F."/>
            <person name="Montanini B."/>
            <person name="Napoli C."/>
            <person name="Nelson D.R."/>
            <person name="Nelson C."/>
            <person name="Nieminen K."/>
            <person name="Nilsson O."/>
            <person name="Pereda V."/>
            <person name="Peter G."/>
            <person name="Philippe R."/>
            <person name="Pilate G."/>
            <person name="Poliakov A."/>
            <person name="Razumovskaya J."/>
            <person name="Richardson P."/>
            <person name="Rinaldi C."/>
            <person name="Ritland K."/>
            <person name="Rouze P."/>
            <person name="Ryaboy D."/>
            <person name="Schmutz J."/>
            <person name="Schrader J."/>
            <person name="Segerman B."/>
            <person name="Shin H."/>
            <person name="Siddiqui A."/>
            <person name="Sterky F."/>
            <person name="Terry A."/>
            <person name="Tsai C.J."/>
            <person name="Uberbacher E."/>
            <person name="Unneberg P."/>
            <person name="Vahala J."/>
            <person name="Wall K."/>
            <person name="Wessler S."/>
            <person name="Yang G."/>
            <person name="Yin T."/>
            <person name="Douglas C."/>
            <person name="Marra M."/>
            <person name="Sandberg G."/>
            <person name="Van de Peer Y."/>
            <person name="Rokhsar D."/>
        </authorList>
    </citation>
    <scope>NUCLEOTIDE SEQUENCE [LARGE SCALE GENOMIC DNA]</scope>
    <source>
        <strain evidence="5">cv. Nisqually</strain>
    </source>
</reference>
<dbReference type="Proteomes" id="UP000006729">
    <property type="component" value="Chromosome 11"/>
</dbReference>
<dbReference type="Gene3D" id="1.25.70.10">
    <property type="entry name" value="Transcription termination factor 3, mitochondrial"/>
    <property type="match status" value="1"/>
</dbReference>
<dbReference type="AlphaFoldDB" id="A0A2K1YDV9"/>
<evidence type="ECO:0000313" key="4">
    <source>
        <dbReference type="EMBL" id="PNT11219.1"/>
    </source>
</evidence>
<keyword evidence="3" id="KW-0809">Transit peptide</keyword>
<dbReference type="GO" id="GO:0006353">
    <property type="term" value="P:DNA-templated transcription termination"/>
    <property type="evidence" value="ECO:0007669"/>
    <property type="project" value="UniProtKB-KW"/>
</dbReference>
<accession>A0A2K1YDV9</accession>
<dbReference type="GO" id="GO:0003676">
    <property type="term" value="F:nucleic acid binding"/>
    <property type="evidence" value="ECO:0007669"/>
    <property type="project" value="InterPro"/>
</dbReference>
<keyword evidence="2" id="KW-0806">Transcription termination</keyword>
<dbReference type="InParanoid" id="A0A2K1YDV9"/>
<proteinExistence type="inferred from homology"/>
<dbReference type="PANTHER" id="PTHR13068">
    <property type="entry name" value="CGI-12 PROTEIN-RELATED"/>
    <property type="match status" value="1"/>
</dbReference>
<dbReference type="FunFam" id="1.25.70.10:FF:000001">
    <property type="entry name" value="Mitochondrial transcription termination factor-like"/>
    <property type="match status" value="1"/>
</dbReference>
<dbReference type="SMR" id="A0A2K1YDV9"/>
<evidence type="ECO:0000313" key="5">
    <source>
        <dbReference type="Proteomes" id="UP000006729"/>
    </source>
</evidence>
<evidence type="ECO:0000256" key="1">
    <source>
        <dbReference type="ARBA" id="ARBA00007692"/>
    </source>
</evidence>
<gene>
    <name evidence="4" type="ORF">POPTR_011G005100</name>
</gene>
<organism evidence="4 5">
    <name type="scientific">Populus trichocarpa</name>
    <name type="common">Western balsam poplar</name>
    <name type="synonym">Populus balsamifera subsp. trichocarpa</name>
    <dbReference type="NCBI Taxonomy" id="3694"/>
    <lineage>
        <taxon>Eukaryota</taxon>
        <taxon>Viridiplantae</taxon>
        <taxon>Streptophyta</taxon>
        <taxon>Embryophyta</taxon>
        <taxon>Tracheophyta</taxon>
        <taxon>Spermatophyta</taxon>
        <taxon>Magnoliopsida</taxon>
        <taxon>eudicotyledons</taxon>
        <taxon>Gunneridae</taxon>
        <taxon>Pentapetalae</taxon>
        <taxon>rosids</taxon>
        <taxon>fabids</taxon>
        <taxon>Malpighiales</taxon>
        <taxon>Salicaceae</taxon>
        <taxon>Saliceae</taxon>
        <taxon>Populus</taxon>
    </lineage>
</organism>
<dbReference type="ExpressionAtlas" id="A0A2K1YDV9">
    <property type="expression patterns" value="baseline and differential"/>
</dbReference>
<sequence length="395" mass="45123">MFRFLCKSLGLGCSIRPSSSVHQELHYFLENPSILSCLRNISSVNSDDVKEHSFTVSYLMNICGFSLKPALEVSKQVHFETPGNADSVLEIFKNHGFSKAHILNLVRRWPRVLLCKPHRTLLPKLGFFHSKGFSSPDVVKIISTYPWILRISFENKLVPAFDFFENLLQSDAMAIKAVKLDPRLLDAGLEKAARIVDILLENGVPMKNIALSVRIKPGIMLSNLENFKRLVQKASLMGFHPSKSQFVVAIVLLRSMTTSTWEKKLDVYRRWGLSQEEILAAFVKNPWFMSLSEEKITAVMDLFVNQLGWESSYLAKNPTIPSYSLDKRLVPRALLLQFLVSKGLVEKSFRSTAFFYTPENKFRQMFINHRSESTQILKFYNEKLNLSSVVNSSTF</sequence>
<dbReference type="OMA" id="NRHPRTF"/>
<evidence type="ECO:0000256" key="2">
    <source>
        <dbReference type="ARBA" id="ARBA00022472"/>
    </source>
</evidence>
<keyword evidence="2" id="KW-0804">Transcription</keyword>
<dbReference type="SMART" id="SM00733">
    <property type="entry name" value="Mterf"/>
    <property type="match status" value="6"/>
</dbReference>